<protein>
    <submittedName>
        <fullName evidence="1">Uncharacterized protein</fullName>
    </submittedName>
</protein>
<sequence>MKVCHRILDVQILQFLFLRQHEDFTSRHHVSDRFGDGNAIRPVKMDKLFEFFTCLAFKYREMRGKCARKCVWSATLRLMKKYKMNFTSTTNKDLLAFYLHYNHSCKTHLHTSQNKSGMINLEYLLLA</sequence>
<reference evidence="1" key="1">
    <citation type="submission" date="2016-11" db="UniProtKB">
        <authorList>
            <consortium name="WormBaseParasite"/>
        </authorList>
    </citation>
    <scope>IDENTIFICATION</scope>
    <source>
        <strain evidence="1">pt0022</strain>
    </source>
</reference>
<accession>A0A1I8EQX0</accession>
<organism evidence="1">
    <name type="scientific">Wuchereria bancrofti</name>
    <dbReference type="NCBI Taxonomy" id="6293"/>
    <lineage>
        <taxon>Eukaryota</taxon>
        <taxon>Metazoa</taxon>
        <taxon>Ecdysozoa</taxon>
        <taxon>Nematoda</taxon>
        <taxon>Chromadorea</taxon>
        <taxon>Rhabditida</taxon>
        <taxon>Spirurina</taxon>
        <taxon>Spiruromorpha</taxon>
        <taxon>Filarioidea</taxon>
        <taxon>Onchocercidae</taxon>
        <taxon>Wuchereria</taxon>
    </lineage>
</organism>
<dbReference type="WBParaSite" id="maker-PairedContig_4170-snap-gene-0.6-mRNA-1">
    <property type="protein sequence ID" value="maker-PairedContig_4170-snap-gene-0.6-mRNA-1"/>
    <property type="gene ID" value="maker-PairedContig_4170-snap-gene-0.6"/>
</dbReference>
<proteinExistence type="predicted"/>
<evidence type="ECO:0000313" key="1">
    <source>
        <dbReference type="WBParaSite" id="maker-PairedContig_4170-snap-gene-0.6-mRNA-1"/>
    </source>
</evidence>
<name>A0A1I8EQX0_WUCBA</name>
<dbReference type="AlphaFoldDB" id="A0A1I8EQX0"/>